<dbReference type="InterPro" id="IPR000873">
    <property type="entry name" value="AMP-dep_synth/lig_dom"/>
</dbReference>
<evidence type="ECO:0000256" key="2">
    <source>
        <dbReference type="ARBA" id="ARBA00022598"/>
    </source>
</evidence>
<evidence type="ECO:0000256" key="1">
    <source>
        <dbReference type="ARBA" id="ARBA00006432"/>
    </source>
</evidence>
<keyword evidence="6" id="KW-1185">Reference proteome</keyword>
<proteinExistence type="inferred from homology"/>
<dbReference type="RefSeq" id="WP_154788313.1">
    <property type="nucleotide sequence ID" value="NZ_WMBB01000006.1"/>
</dbReference>
<dbReference type="GO" id="GO:0006631">
    <property type="term" value="P:fatty acid metabolic process"/>
    <property type="evidence" value="ECO:0007669"/>
    <property type="project" value="TreeGrafter"/>
</dbReference>
<keyword evidence="2" id="KW-0436">Ligase</keyword>
<dbReference type="Gene3D" id="3.40.50.12780">
    <property type="entry name" value="N-terminal domain of ligase-like"/>
    <property type="match status" value="1"/>
</dbReference>
<reference evidence="5 6" key="1">
    <citation type="submission" date="2019-11" db="EMBL/GenBank/DDBJ databases">
        <title>Nocardia sp. nov. CT2-14 isolated from soil.</title>
        <authorList>
            <person name="Kanchanasin P."/>
            <person name="Tanasupawat S."/>
            <person name="Yuki M."/>
            <person name="Kudo T."/>
        </authorList>
    </citation>
    <scope>NUCLEOTIDE SEQUENCE [LARGE SCALE GENOMIC DNA]</scope>
    <source>
        <strain evidence="5 6">CT2-14</strain>
    </source>
</reference>
<dbReference type="GO" id="GO:0031956">
    <property type="term" value="F:medium-chain fatty acid-CoA ligase activity"/>
    <property type="evidence" value="ECO:0007669"/>
    <property type="project" value="TreeGrafter"/>
</dbReference>
<comment type="similarity">
    <text evidence="1">Belongs to the ATP-dependent AMP-binding enzyme family.</text>
</comment>
<dbReference type="SUPFAM" id="SSF56801">
    <property type="entry name" value="Acetyl-CoA synthetase-like"/>
    <property type="match status" value="1"/>
</dbReference>
<dbReference type="PANTHER" id="PTHR43201">
    <property type="entry name" value="ACYL-COA SYNTHETASE"/>
    <property type="match status" value="1"/>
</dbReference>
<dbReference type="InterPro" id="IPR025110">
    <property type="entry name" value="AMP-bd_C"/>
</dbReference>
<evidence type="ECO:0000313" key="6">
    <source>
        <dbReference type="Proteomes" id="UP000432464"/>
    </source>
</evidence>
<name>A0A6I3KZD8_9NOCA</name>
<dbReference type="Proteomes" id="UP000432464">
    <property type="component" value="Unassembled WGS sequence"/>
</dbReference>
<feature type="domain" description="AMP-binding enzyme C-terminal" evidence="4">
    <location>
        <begin position="457"/>
        <end position="531"/>
    </location>
</feature>
<dbReference type="EMBL" id="WMBB01000006">
    <property type="protein sequence ID" value="MTE13826.1"/>
    <property type="molecule type" value="Genomic_DNA"/>
</dbReference>
<dbReference type="AlphaFoldDB" id="A0A6I3KZD8"/>
<evidence type="ECO:0000259" key="3">
    <source>
        <dbReference type="Pfam" id="PF00501"/>
    </source>
</evidence>
<dbReference type="InterPro" id="IPR042099">
    <property type="entry name" value="ANL_N_sf"/>
</dbReference>
<dbReference type="Pfam" id="PF00501">
    <property type="entry name" value="AMP-binding"/>
    <property type="match status" value="1"/>
</dbReference>
<accession>A0A6I3KZD8</accession>
<dbReference type="InterPro" id="IPR045851">
    <property type="entry name" value="AMP-bd_C_sf"/>
</dbReference>
<sequence length="543" mass="58050">MRRSTIFDWGTAFSAVATSGALNPIGPRAALSIARGYQAYGPSLGLLIATSAARHPNRIALIDESGAVTYGELMRRSEAIAAALHSLAPSLRTLGILCRNHRGFVEAVIAGSRLGCELVFLNTELPAAQLARILERHAPDILVHDDEYLAAVAEAGYPGLQVRGWREPDVRSGIPALDQLGRQQHPSPPPARQPARITLLTSGTSGMAKGVARRIGLRPALEAAASLAAASRLNHRDIAIVAPPFFHGFGLGALAGQLALGATAVTRRRFDPELALADIQRHRATVFIGVPIMIQRLTALPAQVRRRHDLSSLRLALTGAAPISPKTIEKFLRDYGPRLVNGYGSTEAGVISIATPADLKHSPRTVGRPILGVSVRILRADRSAAAVGETGTVFVRGGLGFNGYTADRAGAAPAKEIRDGYVNVGDMGHLDARGRLYIDGRDDEMIVSGGENIYPREVENVLAEHATVTDVIVVGVPDPEYGQVLRAYLVTTDADPGDEALAAHIRTRLERYKVPKQFVRLPELPRNPSGKVLRHKLGEQAAS</sequence>
<protein>
    <submittedName>
        <fullName evidence="5">AMP-binding protein</fullName>
    </submittedName>
</protein>
<feature type="domain" description="AMP-dependent synthetase/ligase" evidence="3">
    <location>
        <begin position="50"/>
        <end position="404"/>
    </location>
</feature>
<evidence type="ECO:0000259" key="4">
    <source>
        <dbReference type="Pfam" id="PF13193"/>
    </source>
</evidence>
<dbReference type="CDD" id="cd04433">
    <property type="entry name" value="AFD_class_I"/>
    <property type="match status" value="1"/>
</dbReference>
<dbReference type="PANTHER" id="PTHR43201:SF5">
    <property type="entry name" value="MEDIUM-CHAIN ACYL-COA LIGASE ACSF2, MITOCHONDRIAL"/>
    <property type="match status" value="1"/>
</dbReference>
<dbReference type="Pfam" id="PF13193">
    <property type="entry name" value="AMP-binding_C"/>
    <property type="match status" value="1"/>
</dbReference>
<gene>
    <name evidence="5" type="ORF">GLP40_13725</name>
</gene>
<dbReference type="Gene3D" id="3.30.300.30">
    <property type="match status" value="1"/>
</dbReference>
<organism evidence="5 6">
    <name type="scientific">Nocardia aurantiaca</name>
    <dbReference type="NCBI Taxonomy" id="2675850"/>
    <lineage>
        <taxon>Bacteria</taxon>
        <taxon>Bacillati</taxon>
        <taxon>Actinomycetota</taxon>
        <taxon>Actinomycetes</taxon>
        <taxon>Mycobacteriales</taxon>
        <taxon>Nocardiaceae</taxon>
        <taxon>Nocardia</taxon>
    </lineage>
</organism>
<comment type="caution">
    <text evidence="5">The sequence shown here is derived from an EMBL/GenBank/DDBJ whole genome shotgun (WGS) entry which is preliminary data.</text>
</comment>
<evidence type="ECO:0000313" key="5">
    <source>
        <dbReference type="EMBL" id="MTE13826.1"/>
    </source>
</evidence>